<protein>
    <submittedName>
        <fullName evidence="2">Uncharacterized protein</fullName>
    </submittedName>
</protein>
<dbReference type="RefSeq" id="WP_139640224.1">
    <property type="nucleotide sequence ID" value="NZ_BAAAZS010000066.1"/>
</dbReference>
<organism evidence="2 3">
    <name type="scientific">Streptomyces sedi</name>
    <dbReference type="NCBI Taxonomy" id="555059"/>
    <lineage>
        <taxon>Bacteria</taxon>
        <taxon>Bacillati</taxon>
        <taxon>Actinomycetota</taxon>
        <taxon>Actinomycetes</taxon>
        <taxon>Kitasatosporales</taxon>
        <taxon>Streptomycetaceae</taxon>
        <taxon>Streptomyces</taxon>
    </lineage>
</organism>
<evidence type="ECO:0000313" key="3">
    <source>
        <dbReference type="Proteomes" id="UP000311713"/>
    </source>
</evidence>
<comment type="caution">
    <text evidence="2">The sequence shown here is derived from an EMBL/GenBank/DDBJ whole genome shotgun (WGS) entry which is preliminary data.</text>
</comment>
<dbReference type="AlphaFoldDB" id="A0A5C4VF71"/>
<evidence type="ECO:0000313" key="2">
    <source>
        <dbReference type="EMBL" id="TNM34471.1"/>
    </source>
</evidence>
<dbReference type="OrthoDB" id="3661391at2"/>
<accession>A0A5C4VF71</accession>
<evidence type="ECO:0000256" key="1">
    <source>
        <dbReference type="SAM" id="MobiDB-lite"/>
    </source>
</evidence>
<dbReference type="InterPro" id="IPR043148">
    <property type="entry name" value="TagF_C"/>
</dbReference>
<proteinExistence type="predicted"/>
<dbReference type="SUPFAM" id="SSF53756">
    <property type="entry name" value="UDP-Glycosyltransferase/glycogen phosphorylase"/>
    <property type="match status" value="1"/>
</dbReference>
<gene>
    <name evidence="2" type="ORF">FH715_02035</name>
</gene>
<dbReference type="EMBL" id="VDGT01000001">
    <property type="protein sequence ID" value="TNM34471.1"/>
    <property type="molecule type" value="Genomic_DNA"/>
</dbReference>
<feature type="region of interest" description="Disordered" evidence="1">
    <location>
        <begin position="398"/>
        <end position="421"/>
    </location>
</feature>
<dbReference type="Proteomes" id="UP000311713">
    <property type="component" value="Unassembled WGS sequence"/>
</dbReference>
<sequence>MTSTVSARRTVLVVAHTLVYAQRVRQAVGLVESDPRVHVTYAVAPHPFGRGVRRWLKEDQGVDVIAWEEARQSPFDLALLAGSRGMHELKAPVLRMQHGGGNIKALRPSAGSTANEIEAPSTLTRRYLTHDGQLVPSILALAHRDDLELLARSCPEALDVARVVGDPAYDRVRAALPHRERYRTALGLRSWERLLLVSSTWGGASSFGWCHTLLPKLHRELPAHTRIVLLLHPNIHAAYGGPRKLRRWLGDALGERVALAPPETAWEGLLVAADWVIGDHGSVTSYAALTRRPVLLGRFTGGGVVTGSTAATLRRAAPALSEARPLTEQLGHARDAYDADAHLRVARQLTSEPGRFHTLMRGVIYERLGLDEPPFATAMFPAPAPAPLATWAGSGRAASVRGARGGRDTLPTGRLSSGTAR</sequence>
<keyword evidence="3" id="KW-1185">Reference proteome</keyword>
<name>A0A5C4VF71_9ACTN</name>
<dbReference type="Gene3D" id="3.40.50.12580">
    <property type="match status" value="1"/>
</dbReference>
<reference evidence="2 3" key="1">
    <citation type="submission" date="2019-06" db="EMBL/GenBank/DDBJ databases">
        <title>Draft genome of Streptomyces sedi sp. JCM16909.</title>
        <authorList>
            <person name="Klykleung N."/>
            <person name="Tanasupawat S."/>
            <person name="Kudo T."/>
            <person name="Yuki M."/>
            <person name="Ohkuma M."/>
        </authorList>
    </citation>
    <scope>NUCLEOTIDE SEQUENCE [LARGE SCALE GENOMIC DNA]</scope>
    <source>
        <strain evidence="2 3">JCM 16909</strain>
    </source>
</reference>